<comment type="caution">
    <text evidence="1">The sequence shown here is derived from an EMBL/GenBank/DDBJ whole genome shotgun (WGS) entry which is preliminary data.</text>
</comment>
<protein>
    <submittedName>
        <fullName evidence="1">Variable surface protein</fullName>
    </submittedName>
</protein>
<keyword evidence="2" id="KW-1185">Reference proteome</keyword>
<proteinExistence type="predicted"/>
<accession>A0A1Y1JV60</accession>
<evidence type="ECO:0000313" key="1">
    <source>
        <dbReference type="EMBL" id="GAW84632.1"/>
    </source>
</evidence>
<dbReference type="AlphaFoldDB" id="A0A1Y1JV60"/>
<feature type="non-terminal residue" evidence="1">
    <location>
        <position position="105"/>
    </location>
</feature>
<gene>
    <name evidence="1" type="ORF">PGO_004100</name>
</gene>
<name>A0A1Y1JV60_PLAGO</name>
<evidence type="ECO:0000313" key="2">
    <source>
        <dbReference type="Proteomes" id="UP000195521"/>
    </source>
</evidence>
<dbReference type="GeneID" id="39745440"/>
<dbReference type="Proteomes" id="UP000195521">
    <property type="component" value="Unassembled WGS sequence"/>
</dbReference>
<reference evidence="2" key="1">
    <citation type="submission" date="2017-04" db="EMBL/GenBank/DDBJ databases">
        <title>Plasmodium gonderi genome.</title>
        <authorList>
            <person name="Arisue N."/>
            <person name="Honma H."/>
            <person name="Kawai S."/>
            <person name="Tougan T."/>
            <person name="Tanabe K."/>
            <person name="Horii T."/>
        </authorList>
    </citation>
    <scope>NUCLEOTIDE SEQUENCE [LARGE SCALE GENOMIC DNA]</scope>
    <source>
        <strain evidence="2">ATCC 30045</strain>
    </source>
</reference>
<dbReference type="EMBL" id="BDQF01000539">
    <property type="protein sequence ID" value="GAW84632.1"/>
    <property type="molecule type" value="Genomic_DNA"/>
</dbReference>
<sequence length="105" mass="12680">MREKSIQEKLKAYFEGTSLGLPSFEFYRNLDRHFFNYNDINKNFLISLNERNEYKNLCEDINSDNKNSWYKRLCVVLLMVLKTTGTKISKKDNDYDDCKLLNYWI</sequence>
<dbReference type="RefSeq" id="XP_028547221.1">
    <property type="nucleotide sequence ID" value="XM_028691420.1"/>
</dbReference>
<organism evidence="1 2">
    <name type="scientific">Plasmodium gonderi</name>
    <dbReference type="NCBI Taxonomy" id="77519"/>
    <lineage>
        <taxon>Eukaryota</taxon>
        <taxon>Sar</taxon>
        <taxon>Alveolata</taxon>
        <taxon>Apicomplexa</taxon>
        <taxon>Aconoidasida</taxon>
        <taxon>Haemosporida</taxon>
        <taxon>Plasmodiidae</taxon>
        <taxon>Plasmodium</taxon>
        <taxon>Plasmodium (Plasmodium)</taxon>
    </lineage>
</organism>